<keyword evidence="4" id="KW-1185">Reference proteome</keyword>
<proteinExistence type="predicted"/>
<sequence>MSKICHHNEKPSATDFAGKLVTFSFRNNMNPGTGNQYFPYEMGQRYPQYPPGWIYPLSSTYNFNDRGTARPSPSTASSGSLSESFPFVEDCSMPESSQTSSRRTSSENKKAQERWTKDEEKLLKQLWAEEHDQLESRECRKTWAWITEKISKALQSNKTADKCIRKMKYIIERYKNAKDWNKNQTGGNLRKSVYYDEVDKILGCRDLVTFNNVAEAGISGKSAPQVVAESSDTTGENSTSSSPNVLQTPAEKRRASKKGKRASKRKAPDNDSDEEFKMALKDMRQQGEKVTAFMDSFQQSQTQQLAMMNQFMGSIVKILGQQNEKDN</sequence>
<evidence type="ECO:0000256" key="1">
    <source>
        <dbReference type="SAM" id="MobiDB-lite"/>
    </source>
</evidence>
<dbReference type="OrthoDB" id="5989331at2759"/>
<dbReference type="PANTHER" id="PTHR47595">
    <property type="entry name" value="HEAT SHOCK 70 KDA PROTEIN 14"/>
    <property type="match status" value="1"/>
</dbReference>
<accession>A0A2B4RQ19</accession>
<reference evidence="4" key="1">
    <citation type="journal article" date="2017" name="bioRxiv">
        <title>Comparative analysis of the genomes of Stylophora pistillata and Acropora digitifera provides evidence for extensive differences between species of corals.</title>
        <authorList>
            <person name="Voolstra C.R."/>
            <person name="Li Y."/>
            <person name="Liew Y.J."/>
            <person name="Baumgarten S."/>
            <person name="Zoccola D."/>
            <person name="Flot J.-F."/>
            <person name="Tambutte S."/>
            <person name="Allemand D."/>
            <person name="Aranda M."/>
        </authorList>
    </citation>
    <scope>NUCLEOTIDE SEQUENCE [LARGE SCALE GENOMIC DNA]</scope>
</reference>
<feature type="compositionally biased region" description="Basic and acidic residues" evidence="1">
    <location>
        <begin position="104"/>
        <end position="115"/>
    </location>
</feature>
<feature type="region of interest" description="Disordered" evidence="1">
    <location>
        <begin position="90"/>
        <end position="115"/>
    </location>
</feature>
<feature type="domain" description="Myb/SANT-like DNA-binding" evidence="2">
    <location>
        <begin position="113"/>
        <end position="201"/>
    </location>
</feature>
<dbReference type="EMBL" id="LSMT01000412">
    <property type="protein sequence ID" value="PFX18408.1"/>
    <property type="molecule type" value="Genomic_DNA"/>
</dbReference>
<feature type="compositionally biased region" description="Polar residues" evidence="1">
    <location>
        <begin position="228"/>
        <end position="247"/>
    </location>
</feature>
<feature type="region of interest" description="Disordered" evidence="1">
    <location>
        <begin position="220"/>
        <end position="275"/>
    </location>
</feature>
<dbReference type="Proteomes" id="UP000225706">
    <property type="component" value="Unassembled WGS sequence"/>
</dbReference>
<gene>
    <name evidence="3" type="ORF">AWC38_SpisGene17220</name>
</gene>
<dbReference type="Pfam" id="PF13837">
    <property type="entry name" value="Myb_DNA-bind_4"/>
    <property type="match status" value="1"/>
</dbReference>
<dbReference type="PANTHER" id="PTHR47595:SF1">
    <property type="entry name" value="MYB_SANT-LIKE DNA-BINDING DOMAIN-CONTAINING PROTEIN"/>
    <property type="match status" value="1"/>
</dbReference>
<evidence type="ECO:0000259" key="2">
    <source>
        <dbReference type="Pfam" id="PF13837"/>
    </source>
</evidence>
<protein>
    <recommendedName>
        <fullName evidence="2">Myb/SANT-like DNA-binding domain-containing protein</fullName>
    </recommendedName>
</protein>
<feature type="compositionally biased region" description="Basic residues" evidence="1">
    <location>
        <begin position="254"/>
        <end position="265"/>
    </location>
</feature>
<dbReference type="InterPro" id="IPR044822">
    <property type="entry name" value="Myb_DNA-bind_4"/>
</dbReference>
<evidence type="ECO:0000313" key="3">
    <source>
        <dbReference type="EMBL" id="PFX18408.1"/>
    </source>
</evidence>
<dbReference type="AlphaFoldDB" id="A0A2B4RQ19"/>
<organism evidence="3 4">
    <name type="scientific">Stylophora pistillata</name>
    <name type="common">Smooth cauliflower coral</name>
    <dbReference type="NCBI Taxonomy" id="50429"/>
    <lineage>
        <taxon>Eukaryota</taxon>
        <taxon>Metazoa</taxon>
        <taxon>Cnidaria</taxon>
        <taxon>Anthozoa</taxon>
        <taxon>Hexacorallia</taxon>
        <taxon>Scleractinia</taxon>
        <taxon>Astrocoeniina</taxon>
        <taxon>Pocilloporidae</taxon>
        <taxon>Stylophora</taxon>
    </lineage>
</organism>
<name>A0A2B4RQ19_STYPI</name>
<evidence type="ECO:0000313" key="4">
    <source>
        <dbReference type="Proteomes" id="UP000225706"/>
    </source>
</evidence>
<comment type="caution">
    <text evidence="3">The sequence shown here is derived from an EMBL/GenBank/DDBJ whole genome shotgun (WGS) entry which is preliminary data.</text>
</comment>